<evidence type="ECO:0000313" key="1">
    <source>
        <dbReference type="EMBL" id="MBZ5751512.1"/>
    </source>
</evidence>
<accession>A0ABS7UTX7</accession>
<dbReference type="Gene3D" id="1.20.120.440">
    <property type="entry name" value="YppE-like"/>
    <property type="match status" value="1"/>
</dbReference>
<keyword evidence="2" id="KW-1185">Reference proteome</keyword>
<evidence type="ECO:0000313" key="2">
    <source>
        <dbReference type="Proteomes" id="UP001165287"/>
    </source>
</evidence>
<sequence length="120" mass="14294">MELKMTSKELLQLLNNCKERFELVNTKPEKTEALFYDEVKPTFEKIMNQANAWKPLAEAWVKEQKPKYVHLSQIESTLDNIEQVVLQSFYKDVNKQRFHNLHHSVEYIVNSILAEIEERD</sequence>
<gene>
    <name evidence="1" type="ORF">K9V48_14945</name>
</gene>
<proteinExistence type="predicted"/>
<dbReference type="SUPFAM" id="SSF140415">
    <property type="entry name" value="YppE-like"/>
    <property type="match status" value="1"/>
</dbReference>
<name>A0ABS7UTX7_9BACI</name>
<dbReference type="InterPro" id="IPR023351">
    <property type="entry name" value="YppE-like_sf"/>
</dbReference>
<dbReference type="Pfam" id="PF08807">
    <property type="entry name" value="DUF1798"/>
    <property type="match status" value="1"/>
</dbReference>
<dbReference type="InterPro" id="IPR014913">
    <property type="entry name" value="YppE-like"/>
</dbReference>
<dbReference type="EMBL" id="JAIQUM010000033">
    <property type="protein sequence ID" value="MBZ5751512.1"/>
    <property type="molecule type" value="Genomic_DNA"/>
</dbReference>
<protein>
    <submittedName>
        <fullName evidence="1">YppE family protein</fullName>
    </submittedName>
</protein>
<organism evidence="1 2">
    <name type="scientific">Metabacillus rhizolycopersici</name>
    <dbReference type="NCBI Taxonomy" id="2875709"/>
    <lineage>
        <taxon>Bacteria</taxon>
        <taxon>Bacillati</taxon>
        <taxon>Bacillota</taxon>
        <taxon>Bacilli</taxon>
        <taxon>Bacillales</taxon>
        <taxon>Bacillaceae</taxon>
        <taxon>Metabacillus</taxon>
    </lineage>
</organism>
<comment type="caution">
    <text evidence="1">The sequence shown here is derived from an EMBL/GenBank/DDBJ whole genome shotgun (WGS) entry which is preliminary data.</text>
</comment>
<reference evidence="1" key="1">
    <citation type="submission" date="2024-05" db="EMBL/GenBank/DDBJ databases">
        <title>Metabacillus sp. nov., isolated from the rhizosphere soil of tomato plants.</title>
        <authorList>
            <person name="Ma R."/>
        </authorList>
    </citation>
    <scope>NUCLEOTIDE SEQUENCE</scope>
    <source>
        <strain evidence="1">DBTR6</strain>
    </source>
</reference>
<dbReference type="Proteomes" id="UP001165287">
    <property type="component" value="Unassembled WGS sequence"/>
</dbReference>
<dbReference type="RefSeq" id="WP_224139806.1">
    <property type="nucleotide sequence ID" value="NZ_JAIQUM010000033.1"/>
</dbReference>